<name>A0A508WSL5_9HYPH</name>
<evidence type="ECO:0000313" key="1">
    <source>
        <dbReference type="EMBL" id="VTZ59026.1"/>
    </source>
</evidence>
<dbReference type="Proteomes" id="UP000507954">
    <property type="component" value="Unassembled WGS sequence"/>
</dbReference>
<protein>
    <submittedName>
        <fullName evidence="1">Uncharacterized protein</fullName>
    </submittedName>
</protein>
<organism evidence="1">
    <name type="scientific">Sinorhizobium medicae</name>
    <dbReference type="NCBI Taxonomy" id="110321"/>
    <lineage>
        <taxon>Bacteria</taxon>
        <taxon>Pseudomonadati</taxon>
        <taxon>Pseudomonadota</taxon>
        <taxon>Alphaproteobacteria</taxon>
        <taxon>Hyphomicrobiales</taxon>
        <taxon>Rhizobiaceae</taxon>
        <taxon>Sinorhizobium/Ensifer group</taxon>
        <taxon>Sinorhizobium</taxon>
    </lineage>
</organism>
<reference evidence="1" key="1">
    <citation type="submission" date="2019-06" db="EMBL/GenBank/DDBJ databases">
        <authorList>
            <person name="Le Quere A."/>
            <person name="Colella S."/>
        </authorList>
    </citation>
    <scope>NUCLEOTIDE SEQUENCE</scope>
    <source>
        <strain evidence="1">EmedicaeMD41</strain>
    </source>
</reference>
<sequence>MRCRRRRASSNRLVRSTRTPCRNKQNLHSAIENRAFVEGAVFVFMGLHQPGAADGGNDAIRTADIALGVRGS</sequence>
<dbReference type="AlphaFoldDB" id="A0A508WSL5"/>
<dbReference type="EMBL" id="CABFNB010000002">
    <property type="protein sequence ID" value="VTZ59026.1"/>
    <property type="molecule type" value="Genomic_DNA"/>
</dbReference>
<proteinExistence type="predicted"/>
<accession>A0A508WSL5</accession>
<gene>
    <name evidence="1" type="ORF">EMEDMD4_100013</name>
</gene>